<name>A0ABN1AFI8_9ACTN</name>
<reference evidence="3 4" key="1">
    <citation type="journal article" date="2019" name="Int. J. Syst. Evol. Microbiol.">
        <title>The Global Catalogue of Microorganisms (GCM) 10K type strain sequencing project: providing services to taxonomists for standard genome sequencing and annotation.</title>
        <authorList>
            <consortium name="The Broad Institute Genomics Platform"/>
            <consortium name="The Broad Institute Genome Sequencing Center for Infectious Disease"/>
            <person name="Wu L."/>
            <person name="Ma J."/>
        </authorList>
    </citation>
    <scope>NUCLEOTIDE SEQUENCE [LARGE SCALE GENOMIC DNA]</scope>
    <source>
        <strain evidence="3 4">JCM 4805</strain>
    </source>
</reference>
<sequence>MATETTGRINDHVAAEDIALQGVLEALVDPVRRSIVRQLADAERDIACGTFDINVTRSTSAHHFKVLRRAGIIWQHYVGTVKLNSLRRADLDRAYPGLLDAVIDAARREAAAEPGRDASPAQGRRSPAVIRSSR</sequence>
<dbReference type="SMART" id="SM00418">
    <property type="entry name" value="HTH_ARSR"/>
    <property type="match status" value="1"/>
</dbReference>
<dbReference type="Proteomes" id="UP001500909">
    <property type="component" value="Unassembled WGS sequence"/>
</dbReference>
<dbReference type="InterPro" id="IPR036388">
    <property type="entry name" value="WH-like_DNA-bd_sf"/>
</dbReference>
<accession>A0ABN1AFI8</accession>
<dbReference type="EMBL" id="BAAABY010000032">
    <property type="protein sequence ID" value="GAA0475250.1"/>
    <property type="molecule type" value="Genomic_DNA"/>
</dbReference>
<evidence type="ECO:0000313" key="4">
    <source>
        <dbReference type="Proteomes" id="UP001500909"/>
    </source>
</evidence>
<feature type="region of interest" description="Disordered" evidence="1">
    <location>
        <begin position="110"/>
        <end position="134"/>
    </location>
</feature>
<feature type="domain" description="HTH arsR-type" evidence="2">
    <location>
        <begin position="12"/>
        <end position="106"/>
    </location>
</feature>
<keyword evidence="4" id="KW-1185">Reference proteome</keyword>
<dbReference type="PRINTS" id="PR00778">
    <property type="entry name" value="HTHARSR"/>
</dbReference>
<dbReference type="Pfam" id="PF01022">
    <property type="entry name" value="HTH_5"/>
    <property type="match status" value="1"/>
</dbReference>
<dbReference type="InterPro" id="IPR036390">
    <property type="entry name" value="WH_DNA-bd_sf"/>
</dbReference>
<dbReference type="InterPro" id="IPR011991">
    <property type="entry name" value="ArsR-like_HTH"/>
</dbReference>
<dbReference type="Gene3D" id="1.10.10.10">
    <property type="entry name" value="Winged helix-like DNA-binding domain superfamily/Winged helix DNA-binding domain"/>
    <property type="match status" value="1"/>
</dbReference>
<dbReference type="SUPFAM" id="SSF46785">
    <property type="entry name" value="Winged helix' DNA-binding domain"/>
    <property type="match status" value="1"/>
</dbReference>
<evidence type="ECO:0000259" key="2">
    <source>
        <dbReference type="PROSITE" id="PS50987"/>
    </source>
</evidence>
<evidence type="ECO:0000256" key="1">
    <source>
        <dbReference type="SAM" id="MobiDB-lite"/>
    </source>
</evidence>
<gene>
    <name evidence="3" type="ORF">GCM10010361_44550</name>
</gene>
<proteinExistence type="predicted"/>
<comment type="caution">
    <text evidence="3">The sequence shown here is derived from an EMBL/GenBank/DDBJ whole genome shotgun (WGS) entry which is preliminary data.</text>
</comment>
<organism evidence="3 4">
    <name type="scientific">Streptomyces olivaceiscleroticus</name>
    <dbReference type="NCBI Taxonomy" id="68245"/>
    <lineage>
        <taxon>Bacteria</taxon>
        <taxon>Bacillati</taxon>
        <taxon>Actinomycetota</taxon>
        <taxon>Actinomycetes</taxon>
        <taxon>Kitasatosporales</taxon>
        <taxon>Streptomycetaceae</taxon>
        <taxon>Streptomyces</taxon>
    </lineage>
</organism>
<dbReference type="PROSITE" id="PS50987">
    <property type="entry name" value="HTH_ARSR_2"/>
    <property type="match status" value="1"/>
</dbReference>
<dbReference type="RefSeq" id="WP_346096905.1">
    <property type="nucleotide sequence ID" value="NZ_BAAABY010000032.1"/>
</dbReference>
<dbReference type="CDD" id="cd00090">
    <property type="entry name" value="HTH_ARSR"/>
    <property type="match status" value="1"/>
</dbReference>
<evidence type="ECO:0000313" key="3">
    <source>
        <dbReference type="EMBL" id="GAA0475250.1"/>
    </source>
</evidence>
<dbReference type="InterPro" id="IPR001845">
    <property type="entry name" value="HTH_ArsR_DNA-bd_dom"/>
</dbReference>
<protein>
    <submittedName>
        <fullName evidence="3">Helix-turn-helix domain-containing protein</fullName>
    </submittedName>
</protein>